<evidence type="ECO:0000256" key="3">
    <source>
        <dbReference type="ARBA" id="ARBA00022618"/>
    </source>
</evidence>
<dbReference type="Pfam" id="PF02301">
    <property type="entry name" value="HORMA"/>
    <property type="match status" value="1"/>
</dbReference>
<dbReference type="Gene3D" id="3.30.900.10">
    <property type="entry name" value="HORMA domain"/>
    <property type="match status" value="1"/>
</dbReference>
<feature type="domain" description="HORMA" evidence="7">
    <location>
        <begin position="14"/>
        <end position="185"/>
    </location>
</feature>
<dbReference type="PANTHER" id="PTHR11842:SF11">
    <property type="entry name" value="MITOTIC SPINDLE ASSEMBLY CHECKPOINT PROTEIN MAD2A"/>
    <property type="match status" value="1"/>
</dbReference>
<dbReference type="OrthoDB" id="1806at2759"/>
<dbReference type="GO" id="GO:0005654">
    <property type="term" value="C:nucleoplasm"/>
    <property type="evidence" value="ECO:0007669"/>
    <property type="project" value="TreeGrafter"/>
</dbReference>
<dbReference type="AlphaFoldDB" id="E0VR54"/>
<evidence type="ECO:0000313" key="10">
    <source>
        <dbReference type="Proteomes" id="UP000009046"/>
    </source>
</evidence>
<evidence type="ECO:0000256" key="6">
    <source>
        <dbReference type="ARBA" id="ARBA00023306"/>
    </source>
</evidence>
<dbReference type="OMA" id="WQFDVEI"/>
<keyword evidence="10" id="KW-1185">Reference proteome</keyword>
<dbReference type="STRING" id="121224.E0VR54"/>
<reference evidence="8" key="2">
    <citation type="submission" date="2007-04" db="EMBL/GenBank/DDBJ databases">
        <title>The genome of the human body louse.</title>
        <authorList>
            <consortium name="The Human Body Louse Genome Consortium"/>
            <person name="Kirkness E."/>
            <person name="Walenz B."/>
            <person name="Hass B."/>
            <person name="Bruggner R."/>
            <person name="Strausberg R."/>
        </authorList>
    </citation>
    <scope>NUCLEOTIDE SEQUENCE</scope>
    <source>
        <strain evidence="8">USDA</strain>
    </source>
</reference>
<evidence type="ECO:0000256" key="5">
    <source>
        <dbReference type="ARBA" id="ARBA00023242"/>
    </source>
</evidence>
<dbReference type="RefSeq" id="XP_002428598.1">
    <property type="nucleotide sequence ID" value="XM_002428553.1"/>
</dbReference>
<evidence type="ECO:0000313" key="8">
    <source>
        <dbReference type="EMBL" id="EEB15860.1"/>
    </source>
</evidence>
<dbReference type="eggNOG" id="KOG3285">
    <property type="taxonomic scope" value="Eukaryota"/>
</dbReference>
<dbReference type="Proteomes" id="UP000009046">
    <property type="component" value="Unassembled WGS sequence"/>
</dbReference>
<protein>
    <submittedName>
        <fullName evidence="8 9">Mitotic spindle assembly checkpoint protein MAD2A, putative</fullName>
    </submittedName>
</protein>
<reference evidence="8" key="1">
    <citation type="submission" date="2007-04" db="EMBL/GenBank/DDBJ databases">
        <title>Annotation of Pediculus humanus corporis strain USDA.</title>
        <authorList>
            <person name="Kirkness E."/>
            <person name="Hannick L."/>
            <person name="Hass B."/>
            <person name="Bruggner R."/>
            <person name="Lawson D."/>
            <person name="Bidwell S."/>
            <person name="Joardar V."/>
            <person name="Caler E."/>
            <person name="Walenz B."/>
            <person name="Inman J."/>
            <person name="Schobel S."/>
            <person name="Galinsky K."/>
            <person name="Amedeo P."/>
            <person name="Strausberg R."/>
        </authorList>
    </citation>
    <scope>NUCLEOTIDE SEQUENCE</scope>
    <source>
        <strain evidence="8">USDA</strain>
    </source>
</reference>
<keyword evidence="3" id="KW-0132">Cell division</keyword>
<proteinExistence type="inferred from homology"/>
<dbReference type="GO" id="GO:0007094">
    <property type="term" value="P:mitotic spindle assembly checkpoint signaling"/>
    <property type="evidence" value="ECO:0007669"/>
    <property type="project" value="TreeGrafter"/>
</dbReference>
<evidence type="ECO:0000313" key="9">
    <source>
        <dbReference type="EnsemblMetazoa" id="PHUM392720-PA"/>
    </source>
</evidence>
<dbReference type="InterPro" id="IPR003511">
    <property type="entry name" value="HORMA_dom"/>
</dbReference>
<dbReference type="PANTHER" id="PTHR11842">
    <property type="entry name" value="MITOTIC SPINDLE ASSEMBLY CHECKPOINT PROTEIN MAD2"/>
    <property type="match status" value="1"/>
</dbReference>
<dbReference type="EnsemblMetazoa" id="PHUM392720-RA">
    <property type="protein sequence ID" value="PHUM392720-PA"/>
    <property type="gene ID" value="PHUM392720"/>
</dbReference>
<dbReference type="SUPFAM" id="SSF56019">
    <property type="entry name" value="The spindle assembly checkpoint protein mad2"/>
    <property type="match status" value="1"/>
</dbReference>
<dbReference type="KEGG" id="phu:Phum_PHUM392720"/>
<keyword evidence="6" id="KW-0131">Cell cycle</keyword>
<organism>
    <name type="scientific">Pediculus humanus subsp. corporis</name>
    <name type="common">Body louse</name>
    <dbReference type="NCBI Taxonomy" id="121224"/>
    <lineage>
        <taxon>Eukaryota</taxon>
        <taxon>Metazoa</taxon>
        <taxon>Ecdysozoa</taxon>
        <taxon>Arthropoda</taxon>
        <taxon>Hexapoda</taxon>
        <taxon>Insecta</taxon>
        <taxon>Pterygota</taxon>
        <taxon>Neoptera</taxon>
        <taxon>Paraneoptera</taxon>
        <taxon>Psocodea</taxon>
        <taxon>Troctomorpha</taxon>
        <taxon>Phthiraptera</taxon>
        <taxon>Anoplura</taxon>
        <taxon>Pediculidae</taxon>
        <taxon>Pediculus</taxon>
    </lineage>
</organism>
<dbReference type="PROSITE" id="PS50815">
    <property type="entry name" value="HORMA"/>
    <property type="match status" value="1"/>
</dbReference>
<dbReference type="GeneID" id="8237660"/>
<dbReference type="HOGENOM" id="CLU_072097_0_0_1"/>
<evidence type="ECO:0000256" key="4">
    <source>
        <dbReference type="ARBA" id="ARBA00022776"/>
    </source>
</evidence>
<sequence length="191" mass="22004">MASEQRVKNTITLKGSSQLVTEYLNFGINNILYQRGIYPQETFEQTKQYGVTILVSTDPKIKAFLNNILNQIKEWLLERTSTLKKGLSNPLTSIENQCEKYPETGNKDLKEIQMEIRDVMLQICSTVTFLPLLDCLCSFDVLVYTYKDCEIPNEWDESEPCFIANCQQVQFKPFSTSLHRVDTAVSYKGDF</sequence>
<evidence type="ECO:0000256" key="1">
    <source>
        <dbReference type="ARBA" id="ARBA00004123"/>
    </source>
</evidence>
<dbReference type="GO" id="GO:0005737">
    <property type="term" value="C:cytoplasm"/>
    <property type="evidence" value="ECO:0007669"/>
    <property type="project" value="TreeGrafter"/>
</dbReference>
<evidence type="ECO:0000256" key="2">
    <source>
        <dbReference type="ARBA" id="ARBA00010348"/>
    </source>
</evidence>
<comment type="subcellular location">
    <subcellularLocation>
        <location evidence="1">Nucleus</location>
    </subcellularLocation>
</comment>
<dbReference type="FunCoup" id="E0VR54">
    <property type="interactions" value="1477"/>
</dbReference>
<comment type="similarity">
    <text evidence="2">Belongs to the MAD2 family.</text>
</comment>
<dbReference type="CTD" id="8237660"/>
<name>E0VR54_PEDHC</name>
<dbReference type="InterPro" id="IPR045091">
    <property type="entry name" value="Mad2-like"/>
</dbReference>
<accession>E0VR54</accession>
<reference evidence="9" key="3">
    <citation type="submission" date="2020-05" db="UniProtKB">
        <authorList>
            <consortium name="EnsemblMetazoa"/>
        </authorList>
    </citation>
    <scope>IDENTIFICATION</scope>
    <source>
        <strain evidence="9">USDA</strain>
    </source>
</reference>
<dbReference type="EMBL" id="AAZO01004596">
    <property type="status" value="NOT_ANNOTATED_CDS"/>
    <property type="molecule type" value="Genomic_DNA"/>
</dbReference>
<dbReference type="InParanoid" id="E0VR54"/>
<dbReference type="VEuPathDB" id="VectorBase:PHUM392720"/>
<evidence type="ECO:0000259" key="7">
    <source>
        <dbReference type="PROSITE" id="PS50815"/>
    </source>
</evidence>
<dbReference type="GO" id="GO:0051301">
    <property type="term" value="P:cell division"/>
    <property type="evidence" value="ECO:0007669"/>
    <property type="project" value="UniProtKB-KW"/>
</dbReference>
<dbReference type="GO" id="GO:0000776">
    <property type="term" value="C:kinetochore"/>
    <property type="evidence" value="ECO:0007669"/>
    <property type="project" value="TreeGrafter"/>
</dbReference>
<dbReference type="EMBL" id="DS235451">
    <property type="protein sequence ID" value="EEB15860.1"/>
    <property type="molecule type" value="Genomic_DNA"/>
</dbReference>
<keyword evidence="5" id="KW-0539">Nucleus</keyword>
<gene>
    <name evidence="9" type="primary">8237660</name>
    <name evidence="8" type="ORF">Phum_PHUM392720</name>
</gene>
<keyword evidence="4" id="KW-0498">Mitosis</keyword>
<dbReference type="InterPro" id="IPR036570">
    <property type="entry name" value="HORMA_dom_sf"/>
</dbReference>